<evidence type="ECO:0000256" key="1">
    <source>
        <dbReference type="ARBA" id="ARBA00001938"/>
    </source>
</evidence>
<dbReference type="GO" id="GO:0031405">
    <property type="term" value="F:lipoic acid binding"/>
    <property type="evidence" value="ECO:0007669"/>
    <property type="project" value="TreeGrafter"/>
</dbReference>
<dbReference type="Gene3D" id="2.40.50.100">
    <property type="match status" value="1"/>
</dbReference>
<dbReference type="Pfam" id="PF00198">
    <property type="entry name" value="2-oxoacid_dh"/>
    <property type="match status" value="1"/>
</dbReference>
<dbReference type="InterPro" id="IPR004167">
    <property type="entry name" value="PSBD"/>
</dbReference>
<accession>A0A7Y9LUC6</accession>
<keyword evidence="5 6" id="KW-0012">Acyltransferase</keyword>
<evidence type="ECO:0000256" key="5">
    <source>
        <dbReference type="ARBA" id="ARBA00023315"/>
    </source>
</evidence>
<feature type="region of interest" description="Disordered" evidence="7">
    <location>
        <begin position="121"/>
        <end position="158"/>
    </location>
</feature>
<comment type="similarity">
    <text evidence="2 6">Belongs to the 2-oxoacid dehydrogenase family.</text>
</comment>
<dbReference type="SUPFAM" id="SSF47005">
    <property type="entry name" value="Peripheral subunit-binding domain of 2-oxo acid dehydrogenase complex"/>
    <property type="match status" value="1"/>
</dbReference>
<dbReference type="Gene3D" id="3.30.559.10">
    <property type="entry name" value="Chloramphenicol acetyltransferase-like domain"/>
    <property type="match status" value="1"/>
</dbReference>
<dbReference type="EC" id="2.3.1.-" evidence="6"/>
<name>A0A7Y9LUC6_9MICC</name>
<dbReference type="CDD" id="cd06849">
    <property type="entry name" value="lipoyl_domain"/>
    <property type="match status" value="1"/>
</dbReference>
<evidence type="ECO:0000256" key="4">
    <source>
        <dbReference type="ARBA" id="ARBA00022823"/>
    </source>
</evidence>
<dbReference type="InterPro" id="IPR000089">
    <property type="entry name" value="Biotin_lipoyl"/>
</dbReference>
<gene>
    <name evidence="10" type="ORF">FHU41_002023</name>
</gene>
<feature type="domain" description="Lipoyl-binding" evidence="8">
    <location>
        <begin position="1"/>
        <end position="76"/>
    </location>
</feature>
<dbReference type="Pfam" id="PF00364">
    <property type="entry name" value="Biotin_lipoyl"/>
    <property type="match status" value="1"/>
</dbReference>
<feature type="compositionally biased region" description="Low complexity" evidence="7">
    <location>
        <begin position="140"/>
        <end position="157"/>
    </location>
</feature>
<dbReference type="SUPFAM" id="SSF51230">
    <property type="entry name" value="Single hybrid motif"/>
    <property type="match status" value="1"/>
</dbReference>
<dbReference type="GO" id="GO:0016407">
    <property type="term" value="F:acetyltransferase activity"/>
    <property type="evidence" value="ECO:0007669"/>
    <property type="project" value="TreeGrafter"/>
</dbReference>
<evidence type="ECO:0000259" key="9">
    <source>
        <dbReference type="PROSITE" id="PS51826"/>
    </source>
</evidence>
<dbReference type="InterPro" id="IPR011053">
    <property type="entry name" value="Single_hybrid_motif"/>
</dbReference>
<dbReference type="InterPro" id="IPR036625">
    <property type="entry name" value="E3-bd_dom_sf"/>
</dbReference>
<dbReference type="PROSITE" id="PS51826">
    <property type="entry name" value="PSBD"/>
    <property type="match status" value="1"/>
</dbReference>
<dbReference type="InterPro" id="IPR050743">
    <property type="entry name" value="2-oxoacid_DH_E2_comp"/>
</dbReference>
<dbReference type="PANTHER" id="PTHR43178">
    <property type="entry name" value="DIHYDROLIPOAMIDE ACETYLTRANSFERASE COMPONENT OF PYRUVATE DEHYDROGENASE COMPLEX"/>
    <property type="match status" value="1"/>
</dbReference>
<dbReference type="GO" id="GO:0005737">
    <property type="term" value="C:cytoplasm"/>
    <property type="evidence" value="ECO:0007669"/>
    <property type="project" value="TreeGrafter"/>
</dbReference>
<reference evidence="10 11" key="1">
    <citation type="submission" date="2020-07" db="EMBL/GenBank/DDBJ databases">
        <title>Sequencing the genomes of 1000 actinobacteria strains.</title>
        <authorList>
            <person name="Klenk H.-P."/>
        </authorList>
    </citation>
    <scope>NUCLEOTIDE SEQUENCE [LARGE SCALE GENOMIC DNA]</scope>
    <source>
        <strain evidence="10 11">DSM 102047</strain>
    </source>
</reference>
<evidence type="ECO:0000313" key="10">
    <source>
        <dbReference type="EMBL" id="NYE95773.1"/>
    </source>
</evidence>
<comment type="cofactor">
    <cofactor evidence="1 6">
        <name>(R)-lipoate</name>
        <dbReference type="ChEBI" id="CHEBI:83088"/>
    </cofactor>
</comment>
<dbReference type="SUPFAM" id="SSF52777">
    <property type="entry name" value="CoA-dependent acyltransferases"/>
    <property type="match status" value="1"/>
</dbReference>
<evidence type="ECO:0000256" key="2">
    <source>
        <dbReference type="ARBA" id="ARBA00007317"/>
    </source>
</evidence>
<evidence type="ECO:0000256" key="7">
    <source>
        <dbReference type="SAM" id="MobiDB-lite"/>
    </source>
</evidence>
<keyword evidence="10" id="KW-0670">Pyruvate</keyword>
<organism evidence="10 11">
    <name type="scientific">Psychromicrobium silvestre</name>
    <dbReference type="NCBI Taxonomy" id="1645614"/>
    <lineage>
        <taxon>Bacteria</taxon>
        <taxon>Bacillati</taxon>
        <taxon>Actinomycetota</taxon>
        <taxon>Actinomycetes</taxon>
        <taxon>Micrococcales</taxon>
        <taxon>Micrococcaceae</taxon>
        <taxon>Psychromicrobium</taxon>
    </lineage>
</organism>
<feature type="domain" description="Peripheral subunit-binding (PSBD)" evidence="9">
    <location>
        <begin position="167"/>
        <end position="204"/>
    </location>
</feature>
<dbReference type="InterPro" id="IPR023213">
    <property type="entry name" value="CAT-like_dom_sf"/>
</dbReference>
<keyword evidence="11" id="KW-1185">Reference proteome</keyword>
<keyword evidence="3 6" id="KW-0808">Transferase</keyword>
<dbReference type="InterPro" id="IPR001078">
    <property type="entry name" value="2-oxoacid_DH_actylTfrase"/>
</dbReference>
<dbReference type="FunFam" id="3.30.559.10:FF:000007">
    <property type="entry name" value="Dihydrolipoamide acetyltransferase component of pyruvate dehydrogenase complex"/>
    <property type="match status" value="1"/>
</dbReference>
<dbReference type="Proteomes" id="UP000521748">
    <property type="component" value="Unassembled WGS sequence"/>
</dbReference>
<dbReference type="PANTHER" id="PTHR43178:SF5">
    <property type="entry name" value="LIPOAMIDE ACYLTRANSFERASE COMPONENT OF BRANCHED-CHAIN ALPHA-KETO ACID DEHYDROGENASE COMPLEX, MITOCHONDRIAL"/>
    <property type="match status" value="1"/>
</dbReference>
<protein>
    <recommendedName>
        <fullName evidence="6">Dihydrolipoamide acetyltransferase component of pyruvate dehydrogenase complex</fullName>
        <ecNumber evidence="6">2.3.1.-</ecNumber>
    </recommendedName>
</protein>
<proteinExistence type="inferred from homology"/>
<dbReference type="AlphaFoldDB" id="A0A7Y9LUC6"/>
<keyword evidence="4 6" id="KW-0450">Lipoyl</keyword>
<sequence length="441" mass="46496">MNTFNLPDVGEGLTEAEVVSWKVKPGDIVAINDVLVEIETAKSLVELPSPYAGRVIELMVAEGQTVDVGTPLISVGSAAELPAQQAASTTSVPSSGLLDLDPALIDDRMVKLTEPSIEAAPAPLVGSGPKADAVRRRPRTVSSSASSPVPAKTSTTAVPQERPVRALATPPVRKAAKDLGIELAQVPATGARGEVTRQDLLSFQGGQGAKSGDRIERIPVKGVRKATAQAMVQSAFSAPHVSIFVEVDASRTMEFVKRLKASRDFQEVKVSPLLIVAKAVIWAAERNPGVNASWGEQEILVKRFMNLGIAAATPRGLMVPNIKDAQDLSLRELAVALNELTITAREGRTQPAQMQGGTLSITNIGALGLDTGTPILNPGEVAIVAFGTIKQKPWVVDGVVQPRWVTTLGGSFDHRVVDGDLAARFLVDVAAILEEPALLLD</sequence>
<dbReference type="Gene3D" id="4.10.320.10">
    <property type="entry name" value="E3-binding domain"/>
    <property type="match status" value="1"/>
</dbReference>
<evidence type="ECO:0000313" key="11">
    <source>
        <dbReference type="Proteomes" id="UP000521748"/>
    </source>
</evidence>
<evidence type="ECO:0000256" key="3">
    <source>
        <dbReference type="ARBA" id="ARBA00022679"/>
    </source>
</evidence>
<dbReference type="RefSeq" id="WP_179389511.1">
    <property type="nucleotide sequence ID" value="NZ_JACBYQ010000002.1"/>
</dbReference>
<dbReference type="EMBL" id="JACBYQ010000002">
    <property type="protein sequence ID" value="NYE95773.1"/>
    <property type="molecule type" value="Genomic_DNA"/>
</dbReference>
<comment type="caution">
    <text evidence="10">The sequence shown here is derived from an EMBL/GenBank/DDBJ whole genome shotgun (WGS) entry which is preliminary data.</text>
</comment>
<dbReference type="Pfam" id="PF02817">
    <property type="entry name" value="E3_binding"/>
    <property type="match status" value="1"/>
</dbReference>
<dbReference type="PROSITE" id="PS50968">
    <property type="entry name" value="BIOTINYL_LIPOYL"/>
    <property type="match status" value="1"/>
</dbReference>
<evidence type="ECO:0000256" key="6">
    <source>
        <dbReference type="RuleBase" id="RU003423"/>
    </source>
</evidence>
<evidence type="ECO:0000259" key="8">
    <source>
        <dbReference type="PROSITE" id="PS50968"/>
    </source>
</evidence>